<dbReference type="GO" id="GO:0006310">
    <property type="term" value="P:DNA recombination"/>
    <property type="evidence" value="ECO:0007669"/>
    <property type="project" value="InterPro"/>
</dbReference>
<name>G4ZPL7_PHYSP</name>
<dbReference type="STRING" id="1094619.G4ZPL7"/>
<protein>
    <submittedName>
        <fullName evidence="2">Uncharacterized protein</fullName>
    </submittedName>
</protein>
<sequence>MLARSRPARPPERLLPALCSAVVNLLRERYPNYMADSKRIAKICEKMAAAIDERNLLAGVQSGEAPGCTLSGLRTLVQEFAVAGVGSGFKSLHDSAILTLMWHTFGRAIDTCFARKFQLSIASSGELFLHVARIKTSVVQGISVYKSAVHWEQCMFHALGMMFVGASEPSSYIFPLVPHAESSELPGEKTYSQDEAIMYWNNLEDKPSSKEEPTAKRVRGRPNVPKYINDVITEMTERVSKASAPLPPAMTAGLSSHSLRRVSAAYANASPKLAIQSISTRGAWLLDSLTKAFAYVGTTTREGQERRESAGWLQRPSSSVRDAVDPDAAKGLACA</sequence>
<keyword evidence="3" id="KW-1185">Reference proteome</keyword>
<feature type="region of interest" description="Disordered" evidence="1">
    <location>
        <begin position="300"/>
        <end position="335"/>
    </location>
</feature>
<dbReference type="AlphaFoldDB" id="G4ZPL7"/>
<proteinExistence type="predicted"/>
<organism evidence="2 3">
    <name type="scientific">Phytophthora sojae (strain P6497)</name>
    <name type="common">Soybean stem and root rot agent</name>
    <name type="synonym">Phytophthora megasperma f. sp. glycines</name>
    <dbReference type="NCBI Taxonomy" id="1094619"/>
    <lineage>
        <taxon>Eukaryota</taxon>
        <taxon>Sar</taxon>
        <taxon>Stramenopiles</taxon>
        <taxon>Oomycota</taxon>
        <taxon>Peronosporomycetes</taxon>
        <taxon>Peronosporales</taxon>
        <taxon>Peronosporaceae</taxon>
        <taxon>Phytophthora</taxon>
    </lineage>
</organism>
<dbReference type="KEGG" id="psoj:PHYSODRAFT_510116"/>
<dbReference type="GeneID" id="20659076"/>
<evidence type="ECO:0000256" key="1">
    <source>
        <dbReference type="SAM" id="MobiDB-lite"/>
    </source>
</evidence>
<accession>G4ZPL7</accession>
<dbReference type="GO" id="GO:0003677">
    <property type="term" value="F:DNA binding"/>
    <property type="evidence" value="ECO:0007669"/>
    <property type="project" value="InterPro"/>
</dbReference>
<dbReference type="EMBL" id="JH159155">
    <property type="protein sequence ID" value="EGZ16329.1"/>
    <property type="molecule type" value="Genomic_DNA"/>
</dbReference>
<dbReference type="GO" id="GO:0015074">
    <property type="term" value="P:DNA integration"/>
    <property type="evidence" value="ECO:0007669"/>
    <property type="project" value="InterPro"/>
</dbReference>
<reference evidence="2 3" key="1">
    <citation type="journal article" date="2006" name="Science">
        <title>Phytophthora genome sequences uncover evolutionary origins and mechanisms of pathogenesis.</title>
        <authorList>
            <person name="Tyler B.M."/>
            <person name="Tripathy S."/>
            <person name="Zhang X."/>
            <person name="Dehal P."/>
            <person name="Jiang R.H."/>
            <person name="Aerts A."/>
            <person name="Arredondo F.D."/>
            <person name="Baxter L."/>
            <person name="Bensasson D."/>
            <person name="Beynon J.L."/>
            <person name="Chapman J."/>
            <person name="Damasceno C.M."/>
            <person name="Dorrance A.E."/>
            <person name="Dou D."/>
            <person name="Dickerman A.W."/>
            <person name="Dubchak I.L."/>
            <person name="Garbelotto M."/>
            <person name="Gijzen M."/>
            <person name="Gordon S.G."/>
            <person name="Govers F."/>
            <person name="Grunwald N.J."/>
            <person name="Huang W."/>
            <person name="Ivors K.L."/>
            <person name="Jones R.W."/>
            <person name="Kamoun S."/>
            <person name="Krampis K."/>
            <person name="Lamour K.H."/>
            <person name="Lee M.K."/>
            <person name="McDonald W.H."/>
            <person name="Medina M."/>
            <person name="Meijer H.J."/>
            <person name="Nordberg E.K."/>
            <person name="Maclean D.J."/>
            <person name="Ospina-Giraldo M.D."/>
            <person name="Morris P.F."/>
            <person name="Phuntumart V."/>
            <person name="Putnam N.H."/>
            <person name="Rash S."/>
            <person name="Rose J.K."/>
            <person name="Sakihama Y."/>
            <person name="Salamov A.A."/>
            <person name="Savidor A."/>
            <person name="Scheuring C.F."/>
            <person name="Smith B.M."/>
            <person name="Sobral B.W."/>
            <person name="Terry A."/>
            <person name="Torto-Alalibo T.A."/>
            <person name="Win J."/>
            <person name="Xu Z."/>
            <person name="Zhang H."/>
            <person name="Grigoriev I.V."/>
            <person name="Rokhsar D.S."/>
            <person name="Boore J.L."/>
        </authorList>
    </citation>
    <scope>NUCLEOTIDE SEQUENCE [LARGE SCALE GENOMIC DNA]</scope>
    <source>
        <strain evidence="2 3">P6497</strain>
    </source>
</reference>
<evidence type="ECO:0000313" key="2">
    <source>
        <dbReference type="EMBL" id="EGZ16329.1"/>
    </source>
</evidence>
<dbReference type="InterPro" id="IPR013762">
    <property type="entry name" value="Integrase-like_cat_sf"/>
</dbReference>
<dbReference type="RefSeq" id="XP_009530078.1">
    <property type="nucleotide sequence ID" value="XM_009531783.1"/>
</dbReference>
<gene>
    <name evidence="2" type="ORF">PHYSODRAFT_510116</name>
</gene>
<dbReference type="Proteomes" id="UP000002640">
    <property type="component" value="Unassembled WGS sequence"/>
</dbReference>
<dbReference type="Gene3D" id="1.10.443.10">
    <property type="entry name" value="Intergrase catalytic core"/>
    <property type="match status" value="1"/>
</dbReference>
<evidence type="ECO:0000313" key="3">
    <source>
        <dbReference type="Proteomes" id="UP000002640"/>
    </source>
</evidence>
<dbReference type="InParanoid" id="G4ZPL7"/>